<dbReference type="OMA" id="HYEMNIN"/>
<dbReference type="Proteomes" id="UP000000702">
    <property type="component" value="Unassembled WGS sequence"/>
</dbReference>
<keyword evidence="2" id="KW-1185">Reference proteome</keyword>
<reference evidence="1 2" key="2">
    <citation type="journal article" date="2012" name="Proc. Natl. Acad. Sci. U.S.A.">
        <title>Antigenic diversity is generated by distinct evolutionary mechanisms in African trypanosome species.</title>
        <authorList>
            <person name="Jackson A.P."/>
            <person name="Berry A."/>
            <person name="Aslett M."/>
            <person name="Allison H.C."/>
            <person name="Burton P."/>
            <person name="Vavrova-Anderson J."/>
            <person name="Brown R."/>
            <person name="Browne H."/>
            <person name="Corton N."/>
            <person name="Hauser H."/>
            <person name="Gamble J."/>
            <person name="Gilderthorp R."/>
            <person name="Marcello L."/>
            <person name="McQuillan J."/>
            <person name="Otto T.D."/>
            <person name="Quail M.A."/>
            <person name="Sanders M.J."/>
            <person name="van Tonder A."/>
            <person name="Ginger M.L."/>
            <person name="Field M.C."/>
            <person name="Barry J.D."/>
            <person name="Hertz-Fowler C."/>
            <person name="Berriman M."/>
        </authorList>
    </citation>
    <scope>NUCLEOTIDE SEQUENCE [LARGE SCALE GENOMIC DNA]</scope>
    <source>
        <strain evidence="1 2">IL3000</strain>
    </source>
</reference>
<evidence type="ECO:0000313" key="1">
    <source>
        <dbReference type="EMBL" id="CCD17637.1"/>
    </source>
</evidence>
<organism evidence="1 2">
    <name type="scientific">Trypanosoma congolense (strain IL3000)</name>
    <dbReference type="NCBI Taxonomy" id="1068625"/>
    <lineage>
        <taxon>Eukaryota</taxon>
        <taxon>Discoba</taxon>
        <taxon>Euglenozoa</taxon>
        <taxon>Kinetoplastea</taxon>
        <taxon>Metakinetoplastina</taxon>
        <taxon>Trypanosomatida</taxon>
        <taxon>Trypanosomatidae</taxon>
        <taxon>Trypanosoma</taxon>
        <taxon>Nannomonas</taxon>
    </lineage>
</organism>
<gene>
    <name evidence="1" type="ORF">TCIL3000_0_24430</name>
</gene>
<evidence type="ECO:0000313" key="2">
    <source>
        <dbReference type="Proteomes" id="UP000000702"/>
    </source>
</evidence>
<accession>F9WJX7</accession>
<dbReference type="EMBL" id="CAEQ01002785">
    <property type="protein sequence ID" value="CCD17637.1"/>
    <property type="molecule type" value="Genomic_DNA"/>
</dbReference>
<feature type="non-terminal residue" evidence="1">
    <location>
        <position position="2166"/>
    </location>
</feature>
<name>F9WJX7_TRYCI</name>
<reference evidence="2" key="1">
    <citation type="submission" date="2011-07" db="EMBL/GenBank/DDBJ databases">
        <title>Divergent evolution of antigenic variation in African trypanosomes.</title>
        <authorList>
            <person name="Jackson A.P."/>
            <person name="Berry A."/>
            <person name="Allison H.C."/>
            <person name="Burton P."/>
            <person name="Anderson J."/>
            <person name="Aslett M."/>
            <person name="Brown R."/>
            <person name="Corton N."/>
            <person name="Harris D."/>
            <person name="Hauser H."/>
            <person name="Gamble J."/>
            <person name="Gilderthorp R."/>
            <person name="McQuillan J."/>
            <person name="Quail M.A."/>
            <person name="Sanders M."/>
            <person name="Van Tonder A."/>
            <person name="Ginger M.L."/>
            <person name="Donelson J.E."/>
            <person name="Field M.C."/>
            <person name="Barry J.D."/>
            <person name="Berriman M."/>
            <person name="Hertz-Fowler C."/>
        </authorList>
    </citation>
    <scope>NUCLEOTIDE SEQUENCE [LARGE SCALE GENOMIC DNA]</scope>
    <source>
        <strain evidence="2">IL3000</strain>
    </source>
</reference>
<comment type="caution">
    <text evidence="1">The sequence shown here is derived from an EMBL/GenBank/DDBJ whole genome shotgun (WGS) entry which is preliminary data.</text>
</comment>
<sequence>MLSTVSQKLGGQHVLYDSSHNLEDFALANEEERNCILQCVAGGRINEGWSVVMNYIPDNPHAVHLNARFQHKMRRGKLFISYEMNINYPIVYRRVCVSGTQIVVEQFIKSKVGDRTGGSGAPSSTLSSWTAYLAVARNQLHGWMRAEELALHILRTRKPPLEPRMVDELRFLSPREGVSSWWLSYTNVRSIGVFTRWDDDTLSLLHPHNAYKENFLPPIAEVASRILRAVLKEKHHPLGDRNDDEFVSIESEGRYVVQIFRLDDMPTNGEGNLLAVAFELRFSFFVQDTDDIRRILTNVATSVRTGVVSCQKKEKYMGIPCTLVVKVDADEENERELCLYGSTVSPKPLEQFCARREAAAAYSEYSANSVGKKYGSFSRLQADCLPRIGCTSRSSSSALNCTSTSPYVISPWVLADTLVLFWVIETTGKWGNFTQASFNLFVSRRVREGFRLLYCMTQCKALLHASYGRGDKQVVDVFDLVIAPSERTDGQVDNCILLYRFVRPFRLTISPAYENQPNADVLKDIQAISVLHTFETLSSLSKSDEEGAGGITENSERVAAEHAPQLELLLPFCRSEHGHRISVPLYPHLRGKELGSTLEEAVRQLLTMLGDACTTVKCSDSLPEDLWQRLSGGESPHGIPFGGSSPEQMKLLISALKPADCTCVMLLLCCAALCGEATDGEEQCITIHVVSLDVDTLYDGVMRLYGHISEDDSGREGSHCCEASRSLLSSLTELFSFYSSFCVGQRFLQHERANTKQHDCCTASMPEEVLRVFAPFQDYWREIDVSHLLFMWAGDLMDDAKKELCEADFGALTNSILHSASLKPLMDNRSVFLHVGESVEDSANATSIDGASISPPFIMKMAFLYVSEDDEESACAWISTPVDNIGTGNNCVRFLSNIFAKQKNCNQNRRLLLQFFIKAAPSHLSDLANGGENPERRVVKETFGKLQEMGRKMGAEARKCTLPLFFMEELTLDSLESLRDNSLPYDTMQASVHDFFDTLIWRAISQVARCSLDESLRSHPFKALRDLVIHTRCSTEERSVPSHCAGVVHDCVSQESSADVGDREAGLRFLAHVSKDVLDSVNRLAGLRELLSLVVAPALLCSPEFTIDLFTVEFVPQGACNDPEDSFNALHHIFTHFLAEDRVCIMAVLSSCFLVVPNGEHFGSWWFMVATSNEEVLTKHSVRVMCSGSGEDAVACKKIAAHFRRLVETKVREVSQLQLLKKLSATQSANNELIPPLWGNQFDMGVETNKSKKGPGSSVQPTTPPTTFHCQGKTVLQIPVYYKLQHQCRRLLSRITSKSSKLELITIYNREQCFLVADDVQRDTFHYIRLVFVKDTSNQPSVSEPSPRLSPADRCPLMVVQLFSATKNASAQRPLQKLEDFFFLLAVQELQGHLNYVQHKVISAVDLIFLQYNLVESACVDLRQMNEDQSLVNGDEQLALALIILGFKEKKFRQLEVEEGHQAAVSNFIEHYALRDKFNNSGGTLESTEELKGNRENSCSSSVLLRFVKVIEGATDILVSCSLSLNAEAQLSVNKYVTKAPEEQSTMGEAEKLYLSQIDDVIGVGVSRWRFFVMSRHFSQLTLDQVLPAVDAMVNYCARTACANSAVLQCSTFSLDRVIPAVFPSLIERLTGVFEPLCPICFECKPNTLPNPLQGFPWCWNEQLQSDPYLDHLVLIITCGYQVLLTGDDSKDRHVKATRALRVSLSDLSLGKASVVAQNPFLLEHAADVATRMEPHVLVRISLITGLEVTLLDLHNSDVWLRLVGHVLAEAERESDMLHDLMVQRMGFGATSCLSESSVAEQCGGIDPADMREGRLSIHRGVCRWTKSHLRLPRQPPLSTDPLAVLVEGLCNRGLLSENTVKVGDAVKVLYNECPTLSLKECHNVLQGMIRKGIVKVRDQMLSFCCDGSIDLSEDVATVCVFRKHVHSAHQLIESQHWHRGNTESLRQIEMLWGPTSQENEVVLAKVVVSLQSRSKQIYGSRVPDFTMRSRTHWRPSYDILSPSLPRENSLHSEFCPSINAALQSYVHYICGVFQASRVIDLNPRNAAITSDATLLSRLRCRYGKTFGLQGDEVAFVPHLFYVLVPIVDVLKIMGIGGREGTAMPCRLPEGGLFIVEMGFQVVHFALDVFMVSGSSLCDSTSAHAATWFKKKIKFTSRAVLPNSAG</sequence>
<protein>
    <submittedName>
        <fullName evidence="1">WGS project CAEQ00000000 data, annotated contig 964</fullName>
    </submittedName>
</protein>
<proteinExistence type="predicted"/>